<protein>
    <recommendedName>
        <fullName evidence="3">Phage protein</fullName>
    </recommendedName>
</protein>
<gene>
    <name evidence="1" type="ORF">NCTC7357_06376</name>
</gene>
<organism evidence="1 2">
    <name type="scientific">Pseudomonas chlororaphis</name>
    <dbReference type="NCBI Taxonomy" id="587753"/>
    <lineage>
        <taxon>Bacteria</taxon>
        <taxon>Pseudomonadati</taxon>
        <taxon>Pseudomonadota</taxon>
        <taxon>Gammaproteobacteria</taxon>
        <taxon>Pseudomonadales</taxon>
        <taxon>Pseudomonadaceae</taxon>
        <taxon>Pseudomonas</taxon>
    </lineage>
</organism>
<evidence type="ECO:0000313" key="1">
    <source>
        <dbReference type="EMBL" id="VEF77968.1"/>
    </source>
</evidence>
<proteinExistence type="predicted"/>
<dbReference type="RefSeq" id="WP_269471976.1">
    <property type="nucleotide sequence ID" value="NZ_CP118137.1"/>
</dbReference>
<dbReference type="Proteomes" id="UP000277437">
    <property type="component" value="Chromosome"/>
</dbReference>
<name>A0AAX3G5L1_9PSED</name>
<dbReference type="EMBL" id="LR134334">
    <property type="protein sequence ID" value="VEF77968.1"/>
    <property type="molecule type" value="Genomic_DNA"/>
</dbReference>
<dbReference type="AlphaFoldDB" id="A0AAX3G5L1"/>
<sequence length="44" mass="5262">MSDNFQAECPHCERLGFADEDEFFYHVSMCEWEQQQESLQDETA</sequence>
<reference evidence="1 2" key="1">
    <citation type="submission" date="2018-12" db="EMBL/GenBank/DDBJ databases">
        <authorList>
            <consortium name="Pathogen Informatics"/>
        </authorList>
    </citation>
    <scope>NUCLEOTIDE SEQUENCE [LARGE SCALE GENOMIC DNA]</scope>
    <source>
        <strain evidence="1 2">NCTC7357</strain>
    </source>
</reference>
<accession>A0AAX3G5L1</accession>
<evidence type="ECO:0000313" key="2">
    <source>
        <dbReference type="Proteomes" id="UP000277437"/>
    </source>
</evidence>
<evidence type="ECO:0008006" key="3">
    <source>
        <dbReference type="Google" id="ProtNLM"/>
    </source>
</evidence>